<sequence length="83" mass="9600">MRYIRMSTTRTSHYTLARSSPLARPLTSVHSTTYSKKLTFIHPTSPVIILSPELTFALSNLKQKYLSLRLPKSMYTEKQQNIQ</sequence>
<evidence type="ECO:0000313" key="2">
    <source>
        <dbReference type="Proteomes" id="UP000439903"/>
    </source>
</evidence>
<reference evidence="1 2" key="1">
    <citation type="journal article" date="2019" name="Environ. Microbiol.">
        <title>At the nexus of three kingdoms: the genome of the mycorrhizal fungus Gigaspora margarita provides insights into plant, endobacterial and fungal interactions.</title>
        <authorList>
            <person name="Venice F."/>
            <person name="Ghignone S."/>
            <person name="Salvioli di Fossalunga A."/>
            <person name="Amselem J."/>
            <person name="Novero M."/>
            <person name="Xianan X."/>
            <person name="Sedzielewska Toro K."/>
            <person name="Morin E."/>
            <person name="Lipzen A."/>
            <person name="Grigoriev I.V."/>
            <person name="Henrissat B."/>
            <person name="Martin F.M."/>
            <person name="Bonfante P."/>
        </authorList>
    </citation>
    <scope>NUCLEOTIDE SEQUENCE [LARGE SCALE GENOMIC DNA]</scope>
    <source>
        <strain evidence="1 2">BEG34</strain>
    </source>
</reference>
<evidence type="ECO:0000313" key="1">
    <source>
        <dbReference type="EMBL" id="KAF0387354.1"/>
    </source>
</evidence>
<protein>
    <submittedName>
        <fullName evidence="1">Uncharacterized protein</fullName>
    </submittedName>
</protein>
<dbReference type="EMBL" id="WTPW01002302">
    <property type="protein sequence ID" value="KAF0387354.1"/>
    <property type="molecule type" value="Genomic_DNA"/>
</dbReference>
<dbReference type="AlphaFoldDB" id="A0A8H3X2N2"/>
<dbReference type="Proteomes" id="UP000439903">
    <property type="component" value="Unassembled WGS sequence"/>
</dbReference>
<gene>
    <name evidence="1" type="ORF">F8M41_011246</name>
</gene>
<accession>A0A8H3X2N2</accession>
<name>A0A8H3X2N2_GIGMA</name>
<proteinExistence type="predicted"/>
<comment type="caution">
    <text evidence="1">The sequence shown here is derived from an EMBL/GenBank/DDBJ whole genome shotgun (WGS) entry which is preliminary data.</text>
</comment>
<organism evidence="1 2">
    <name type="scientific">Gigaspora margarita</name>
    <dbReference type="NCBI Taxonomy" id="4874"/>
    <lineage>
        <taxon>Eukaryota</taxon>
        <taxon>Fungi</taxon>
        <taxon>Fungi incertae sedis</taxon>
        <taxon>Mucoromycota</taxon>
        <taxon>Glomeromycotina</taxon>
        <taxon>Glomeromycetes</taxon>
        <taxon>Diversisporales</taxon>
        <taxon>Gigasporaceae</taxon>
        <taxon>Gigaspora</taxon>
    </lineage>
</organism>
<keyword evidence="2" id="KW-1185">Reference proteome</keyword>